<feature type="compositionally biased region" description="Pro residues" evidence="8">
    <location>
        <begin position="9"/>
        <end position="18"/>
    </location>
</feature>
<evidence type="ECO:0000259" key="9">
    <source>
        <dbReference type="Pfam" id="PF05030"/>
    </source>
</evidence>
<dbReference type="Pfam" id="PF05030">
    <property type="entry name" value="SSXT"/>
    <property type="match status" value="1"/>
</dbReference>
<evidence type="ECO:0000256" key="7">
    <source>
        <dbReference type="ARBA" id="ARBA00023242"/>
    </source>
</evidence>
<sequence length="78" mass="8775">MSTAYVPPHQKPPNPPPTQATIQKMLDENTQLIQTISDYQMKGKSTECIQYQQLLHRNLVYLANLADSSTNVHALLPV</sequence>
<evidence type="ECO:0000256" key="4">
    <source>
        <dbReference type="ARBA" id="ARBA00023015"/>
    </source>
</evidence>
<dbReference type="GO" id="GO:0003713">
    <property type="term" value="F:transcription coactivator activity"/>
    <property type="evidence" value="ECO:0007669"/>
    <property type="project" value="TreeGrafter"/>
</dbReference>
<dbReference type="EMBL" id="CAXITT010000180">
    <property type="protein sequence ID" value="CAL1534725.1"/>
    <property type="molecule type" value="Genomic_DNA"/>
</dbReference>
<comment type="subcellular location">
    <subcellularLocation>
        <location evidence="1">Nucleus</location>
    </subcellularLocation>
</comment>
<keyword evidence="3" id="KW-0677">Repeat</keyword>
<dbReference type="Proteomes" id="UP001497497">
    <property type="component" value="Unassembled WGS sequence"/>
</dbReference>
<evidence type="ECO:0000256" key="3">
    <source>
        <dbReference type="ARBA" id="ARBA00022737"/>
    </source>
</evidence>
<keyword evidence="5" id="KW-0010">Activator</keyword>
<gene>
    <name evidence="10" type="ORF">GSLYS_00008685001</name>
</gene>
<keyword evidence="6" id="KW-0804">Transcription</keyword>
<dbReference type="PANTHER" id="PTHR23107:SF0">
    <property type="entry name" value="IP09280P"/>
    <property type="match status" value="1"/>
</dbReference>
<keyword evidence="7" id="KW-0539">Nucleus</keyword>
<protein>
    <recommendedName>
        <fullName evidence="9">SS18 N-terminal domain-containing protein</fullName>
    </recommendedName>
</protein>
<keyword evidence="4" id="KW-0805">Transcription regulation</keyword>
<comment type="caution">
    <text evidence="10">The sequence shown here is derived from an EMBL/GenBank/DDBJ whole genome shotgun (WGS) entry which is preliminary data.</text>
</comment>
<evidence type="ECO:0000256" key="1">
    <source>
        <dbReference type="ARBA" id="ARBA00004123"/>
    </source>
</evidence>
<evidence type="ECO:0000256" key="6">
    <source>
        <dbReference type="ARBA" id="ARBA00023163"/>
    </source>
</evidence>
<comment type="similarity">
    <text evidence="2">Belongs to the SS18 family.</text>
</comment>
<dbReference type="PANTHER" id="PTHR23107">
    <property type="entry name" value="SYNOVIAL SARCOMA ASSOCIATED SS18 PROTEIN"/>
    <property type="match status" value="1"/>
</dbReference>
<evidence type="ECO:0000313" key="10">
    <source>
        <dbReference type="EMBL" id="CAL1534725.1"/>
    </source>
</evidence>
<reference evidence="10 11" key="1">
    <citation type="submission" date="2024-04" db="EMBL/GenBank/DDBJ databases">
        <authorList>
            <consortium name="Genoscope - CEA"/>
            <person name="William W."/>
        </authorList>
    </citation>
    <scope>NUCLEOTIDE SEQUENCE [LARGE SCALE GENOMIC DNA]</scope>
</reference>
<keyword evidence="11" id="KW-1185">Reference proteome</keyword>
<dbReference type="InterPro" id="IPR007726">
    <property type="entry name" value="SS18_N"/>
</dbReference>
<feature type="non-terminal residue" evidence="10">
    <location>
        <position position="78"/>
    </location>
</feature>
<evidence type="ECO:0000313" key="11">
    <source>
        <dbReference type="Proteomes" id="UP001497497"/>
    </source>
</evidence>
<organism evidence="10 11">
    <name type="scientific">Lymnaea stagnalis</name>
    <name type="common">Great pond snail</name>
    <name type="synonym">Helix stagnalis</name>
    <dbReference type="NCBI Taxonomy" id="6523"/>
    <lineage>
        <taxon>Eukaryota</taxon>
        <taxon>Metazoa</taxon>
        <taxon>Spiralia</taxon>
        <taxon>Lophotrochozoa</taxon>
        <taxon>Mollusca</taxon>
        <taxon>Gastropoda</taxon>
        <taxon>Heterobranchia</taxon>
        <taxon>Euthyneura</taxon>
        <taxon>Panpulmonata</taxon>
        <taxon>Hygrophila</taxon>
        <taxon>Lymnaeoidea</taxon>
        <taxon>Lymnaeidae</taxon>
        <taxon>Lymnaea</taxon>
    </lineage>
</organism>
<evidence type="ECO:0000256" key="8">
    <source>
        <dbReference type="SAM" id="MobiDB-lite"/>
    </source>
</evidence>
<dbReference type="GO" id="GO:0005654">
    <property type="term" value="C:nucleoplasm"/>
    <property type="evidence" value="ECO:0007669"/>
    <property type="project" value="UniProtKB-ARBA"/>
</dbReference>
<feature type="domain" description="SS18 N-terminal" evidence="9">
    <location>
        <begin position="14"/>
        <end position="73"/>
    </location>
</feature>
<evidence type="ECO:0000256" key="2">
    <source>
        <dbReference type="ARBA" id="ARBA00007945"/>
    </source>
</evidence>
<dbReference type="GO" id="GO:0045944">
    <property type="term" value="P:positive regulation of transcription by RNA polymerase II"/>
    <property type="evidence" value="ECO:0007669"/>
    <property type="project" value="TreeGrafter"/>
</dbReference>
<evidence type="ECO:0000256" key="5">
    <source>
        <dbReference type="ARBA" id="ARBA00023159"/>
    </source>
</evidence>
<proteinExistence type="inferred from homology"/>
<accession>A0AAV2HL04</accession>
<feature type="region of interest" description="Disordered" evidence="8">
    <location>
        <begin position="1"/>
        <end position="20"/>
    </location>
</feature>
<name>A0AAV2HL04_LYMST</name>
<dbReference type="AlphaFoldDB" id="A0AAV2HL04"/>